<sequence>MSAIKRALLTLVLAAWTTLVPSFAAETDEISESQGRPEDFPSLDIDRPSMEEEAGFVPQEEEKSEEEPSSDQGQASSQDDNQAIESGGPADDLELAQPNKAPLGLRRSEIWSRPADQGLPKEEGSPAPGPSSQAEQRPTTSQAELPKVGAVSRLQPGLWSLVTACLLFLASSLGDRV</sequence>
<comment type="caution">
    <text evidence="3">The sequence shown here is derived from an EMBL/GenBank/DDBJ whole genome shotgun (WGS) entry which is preliminary data.</text>
</comment>
<evidence type="ECO:0000313" key="3">
    <source>
        <dbReference type="EMBL" id="KAA9300188.1"/>
    </source>
</evidence>
<dbReference type="Proteomes" id="UP000327148">
    <property type="component" value="Unassembled WGS sequence"/>
</dbReference>
<evidence type="ECO:0008006" key="5">
    <source>
        <dbReference type="Google" id="ProtNLM"/>
    </source>
</evidence>
<feature type="compositionally biased region" description="Polar residues" evidence="1">
    <location>
        <begin position="130"/>
        <end position="143"/>
    </location>
</feature>
<dbReference type="RefSeq" id="WP_070431649.1">
    <property type="nucleotide sequence ID" value="NZ_VYWO01000006.1"/>
</dbReference>
<dbReference type="EMBL" id="VYWO01000006">
    <property type="protein sequence ID" value="KAA9300188.1"/>
    <property type="molecule type" value="Genomic_DNA"/>
</dbReference>
<feature type="compositionally biased region" description="Low complexity" evidence="1">
    <location>
        <begin position="70"/>
        <end position="81"/>
    </location>
</feature>
<feature type="region of interest" description="Disordered" evidence="1">
    <location>
        <begin position="26"/>
        <end position="148"/>
    </location>
</feature>
<evidence type="ECO:0000256" key="2">
    <source>
        <dbReference type="SAM" id="SignalP"/>
    </source>
</evidence>
<gene>
    <name evidence="3" type="ORF">F6I03_08495</name>
</gene>
<feature type="chain" id="PRO_5024276273" description="LPXTG cell wall anchor domain-containing protein" evidence="2">
    <location>
        <begin position="25"/>
        <end position="177"/>
    </location>
</feature>
<name>A0A5N1GIM1_9LACT</name>
<reference evidence="3 4" key="1">
    <citation type="submission" date="2019-09" db="EMBL/GenBank/DDBJ databases">
        <title>Draft genome sequence assemblies of isolates from the urinary tract.</title>
        <authorList>
            <person name="Mores C.R."/>
            <person name="Putonti C."/>
            <person name="Wolfe A.J."/>
        </authorList>
    </citation>
    <scope>NUCLEOTIDE SEQUENCE [LARGE SCALE GENOMIC DNA]</scope>
    <source>
        <strain evidence="3 4">UMB623</strain>
    </source>
</reference>
<evidence type="ECO:0000256" key="1">
    <source>
        <dbReference type="SAM" id="MobiDB-lite"/>
    </source>
</evidence>
<protein>
    <recommendedName>
        <fullName evidence="5">LPXTG cell wall anchor domain-containing protein</fullName>
    </recommendedName>
</protein>
<dbReference type="AlphaFoldDB" id="A0A5N1GIM1"/>
<evidence type="ECO:0000313" key="4">
    <source>
        <dbReference type="Proteomes" id="UP000327148"/>
    </source>
</evidence>
<organism evidence="3 4">
    <name type="scientific">Aerococcus sanguinicola</name>
    <dbReference type="NCBI Taxonomy" id="119206"/>
    <lineage>
        <taxon>Bacteria</taxon>
        <taxon>Bacillati</taxon>
        <taxon>Bacillota</taxon>
        <taxon>Bacilli</taxon>
        <taxon>Lactobacillales</taxon>
        <taxon>Aerococcaceae</taxon>
        <taxon>Aerococcus</taxon>
    </lineage>
</organism>
<feature type="compositionally biased region" description="Basic and acidic residues" evidence="1">
    <location>
        <begin position="35"/>
        <end position="50"/>
    </location>
</feature>
<keyword evidence="2" id="KW-0732">Signal</keyword>
<dbReference type="OrthoDB" id="2136688at2"/>
<feature type="signal peptide" evidence="2">
    <location>
        <begin position="1"/>
        <end position="24"/>
    </location>
</feature>
<proteinExistence type="predicted"/>
<accession>A0A5N1GIM1</accession>